<evidence type="ECO:0000313" key="2">
    <source>
        <dbReference type="EMBL" id="RNI17199.1"/>
    </source>
</evidence>
<evidence type="ECO:0000259" key="1">
    <source>
        <dbReference type="Pfam" id="PF07510"/>
    </source>
</evidence>
<dbReference type="PANTHER" id="PTHR24094:SF15">
    <property type="entry name" value="AMP-DEPENDENT SYNTHETASE_LIGASE DOMAIN-CONTAINING PROTEIN-RELATED"/>
    <property type="match status" value="1"/>
</dbReference>
<sequence length="235" mass="25312">MSRRSRIASCVVLLTVACALTVGAFVVRPGGGRARATPVQVPAAVWTQLSSLPVKGRAPKTGYARSRFGQAWSDDVAVAGGHNGCDTRNDILARDLKPVRIKPDTHNCIVLSGTLDDPYTGRKIEFRRGASSSGAVQIDHLVALSDAWQTGAQQLTSEQRLDFANDPANLLAVDGPANQQKGAGDAATWLPSNHEFRCAYVMQQIRVKSAYHLWVTPAEHDAMSRVLHACEKGTQ</sequence>
<dbReference type="GO" id="GO:0004519">
    <property type="term" value="F:endonuclease activity"/>
    <property type="evidence" value="ECO:0007669"/>
    <property type="project" value="UniProtKB-KW"/>
</dbReference>
<accession>A0A3M9LV45</accession>
<feature type="domain" description="GmrSD restriction endonucleases C-terminal" evidence="1">
    <location>
        <begin position="86"/>
        <end position="225"/>
    </location>
</feature>
<dbReference type="Pfam" id="PF07510">
    <property type="entry name" value="GmrSD_C"/>
    <property type="match status" value="1"/>
</dbReference>
<dbReference type="OrthoDB" id="5196645at2"/>
<dbReference type="RefSeq" id="WP_123273168.1">
    <property type="nucleotide sequence ID" value="NZ_RJJQ01000033.1"/>
</dbReference>
<keyword evidence="2" id="KW-0255">Endonuclease</keyword>
<dbReference type="PANTHER" id="PTHR24094">
    <property type="entry name" value="SECRETED PROTEIN"/>
    <property type="match status" value="1"/>
</dbReference>
<comment type="caution">
    <text evidence="2">The sequence shown here is derived from an EMBL/GenBank/DDBJ whole genome shotgun (WGS) entry which is preliminary data.</text>
</comment>
<keyword evidence="3" id="KW-1185">Reference proteome</keyword>
<dbReference type="PROSITE" id="PS51257">
    <property type="entry name" value="PROKAR_LIPOPROTEIN"/>
    <property type="match status" value="1"/>
</dbReference>
<gene>
    <name evidence="2" type="ORF">EFY87_19590</name>
</gene>
<dbReference type="Proteomes" id="UP000271678">
    <property type="component" value="Unassembled WGS sequence"/>
</dbReference>
<name>A0A3M9LV45_9MICO</name>
<protein>
    <submittedName>
        <fullName evidence="2">HNH endonuclease</fullName>
    </submittedName>
</protein>
<keyword evidence="2" id="KW-0378">Hydrolase</keyword>
<reference evidence="2 3" key="1">
    <citation type="submission" date="2018-11" db="EMBL/GenBank/DDBJ databases">
        <title>Draft genome of Simplicispira Flexivirga sp. BO-16.</title>
        <authorList>
            <person name="Im W.T."/>
        </authorList>
    </citation>
    <scope>NUCLEOTIDE SEQUENCE [LARGE SCALE GENOMIC DNA]</scope>
    <source>
        <strain evidence="2 3">BO-16</strain>
    </source>
</reference>
<organism evidence="2 3">
    <name type="scientific">Flexivirga caeni</name>
    <dbReference type="NCBI Taxonomy" id="2294115"/>
    <lineage>
        <taxon>Bacteria</taxon>
        <taxon>Bacillati</taxon>
        <taxon>Actinomycetota</taxon>
        <taxon>Actinomycetes</taxon>
        <taxon>Micrococcales</taxon>
        <taxon>Dermacoccaceae</taxon>
        <taxon>Flexivirga</taxon>
    </lineage>
</organism>
<proteinExistence type="predicted"/>
<keyword evidence="2" id="KW-0540">Nuclease</keyword>
<dbReference type="InterPro" id="IPR011089">
    <property type="entry name" value="GmrSD_C"/>
</dbReference>
<dbReference type="EMBL" id="RJJQ01000033">
    <property type="protein sequence ID" value="RNI17199.1"/>
    <property type="molecule type" value="Genomic_DNA"/>
</dbReference>
<evidence type="ECO:0000313" key="3">
    <source>
        <dbReference type="Proteomes" id="UP000271678"/>
    </source>
</evidence>
<dbReference type="AlphaFoldDB" id="A0A3M9LV45"/>